<dbReference type="PANTHER" id="PTHR34502:SF3">
    <property type="entry name" value="DUF6594 DOMAIN-CONTAINING PROTEIN"/>
    <property type="match status" value="1"/>
</dbReference>
<feature type="domain" description="DUF6594" evidence="2">
    <location>
        <begin position="92"/>
        <end position="273"/>
    </location>
</feature>
<accession>A0A8H3FJM9</accession>
<dbReference type="Pfam" id="PF20237">
    <property type="entry name" value="DUF6594"/>
    <property type="match status" value="1"/>
</dbReference>
<proteinExistence type="predicted"/>
<evidence type="ECO:0000313" key="3">
    <source>
        <dbReference type="EMBL" id="CAF9925861.1"/>
    </source>
</evidence>
<keyword evidence="1" id="KW-0812">Transmembrane</keyword>
<dbReference type="OrthoDB" id="3546297at2759"/>
<keyword evidence="1" id="KW-0472">Membrane</keyword>
<dbReference type="InterPro" id="IPR046529">
    <property type="entry name" value="DUF6594"/>
</dbReference>
<organism evidence="3 4">
    <name type="scientific">Imshaugia aleurites</name>
    <dbReference type="NCBI Taxonomy" id="172621"/>
    <lineage>
        <taxon>Eukaryota</taxon>
        <taxon>Fungi</taxon>
        <taxon>Dikarya</taxon>
        <taxon>Ascomycota</taxon>
        <taxon>Pezizomycotina</taxon>
        <taxon>Lecanoromycetes</taxon>
        <taxon>OSLEUM clade</taxon>
        <taxon>Lecanoromycetidae</taxon>
        <taxon>Lecanorales</taxon>
        <taxon>Lecanorineae</taxon>
        <taxon>Parmeliaceae</taxon>
        <taxon>Imshaugia</taxon>
    </lineage>
</organism>
<name>A0A8H3FJM9_9LECA</name>
<comment type="caution">
    <text evidence="3">The sequence shown here is derived from an EMBL/GenBank/DDBJ whole genome shotgun (WGS) entry which is preliminary data.</text>
</comment>
<feature type="transmembrane region" description="Helical" evidence="1">
    <location>
        <begin position="210"/>
        <end position="230"/>
    </location>
</feature>
<sequence length="284" mass="31169">MEPSSVSMDANLVATSSTIPLDVKILVEQIPVDLWARHAQILRTDSENKLPLQFNSTQVAIARALDIRTHSVENVSRVGHSFFSDGGKRWGKGLKELTALLRYYELQRSLKAMDNGATDANLQDDLLVRVAESLQRYLDAEAACEPQARSSDMVRASVKLLIKPFMNFILAGKFGIDMWLHGRFRTVWSEQIDDEKATLDAVVDVLARQIIAFLGGLCLVIPLIMMTFLTSVGARLAIVCCCVLLFSFFIGIVTKASNQEVLGATAAYTAVLVVFVGTSSSPQS</sequence>
<evidence type="ECO:0000313" key="4">
    <source>
        <dbReference type="Proteomes" id="UP000664534"/>
    </source>
</evidence>
<evidence type="ECO:0000256" key="1">
    <source>
        <dbReference type="SAM" id="Phobius"/>
    </source>
</evidence>
<feature type="transmembrane region" description="Helical" evidence="1">
    <location>
        <begin position="236"/>
        <end position="254"/>
    </location>
</feature>
<keyword evidence="1" id="KW-1133">Transmembrane helix</keyword>
<dbReference type="AlphaFoldDB" id="A0A8H3FJM9"/>
<evidence type="ECO:0000259" key="2">
    <source>
        <dbReference type="Pfam" id="PF20237"/>
    </source>
</evidence>
<reference evidence="3" key="1">
    <citation type="submission" date="2021-03" db="EMBL/GenBank/DDBJ databases">
        <authorList>
            <person name="Tagirdzhanova G."/>
        </authorList>
    </citation>
    <scope>NUCLEOTIDE SEQUENCE</scope>
</reference>
<protein>
    <recommendedName>
        <fullName evidence="2">DUF6594 domain-containing protein</fullName>
    </recommendedName>
</protein>
<gene>
    <name evidence="3" type="ORF">IMSHALPRED_006802</name>
</gene>
<dbReference type="Proteomes" id="UP000664534">
    <property type="component" value="Unassembled WGS sequence"/>
</dbReference>
<keyword evidence="4" id="KW-1185">Reference proteome</keyword>
<feature type="transmembrane region" description="Helical" evidence="1">
    <location>
        <begin position="261"/>
        <end position="278"/>
    </location>
</feature>
<dbReference type="PANTHER" id="PTHR34502">
    <property type="entry name" value="DUF6594 DOMAIN-CONTAINING PROTEIN-RELATED"/>
    <property type="match status" value="1"/>
</dbReference>
<dbReference type="EMBL" id="CAJPDT010000041">
    <property type="protein sequence ID" value="CAF9925861.1"/>
    <property type="molecule type" value="Genomic_DNA"/>
</dbReference>